<evidence type="ECO:0000256" key="5">
    <source>
        <dbReference type="ARBA" id="ARBA00022837"/>
    </source>
</evidence>
<dbReference type="PANTHER" id="PTHR15136">
    <property type="entry name" value="STROMAL INTERACTION MOLECULE HOMOLOG"/>
    <property type="match status" value="1"/>
</dbReference>
<accession>A0A8C5T4Q7</accession>
<dbReference type="InterPro" id="IPR037608">
    <property type="entry name" value="STIM1/2"/>
</dbReference>
<dbReference type="GO" id="GO:0005246">
    <property type="term" value="F:calcium channel regulator activity"/>
    <property type="evidence" value="ECO:0007669"/>
    <property type="project" value="InterPro"/>
</dbReference>
<dbReference type="SMART" id="SM00454">
    <property type="entry name" value="SAM"/>
    <property type="match status" value="1"/>
</dbReference>
<keyword evidence="9" id="KW-0472">Membrane</keyword>
<dbReference type="SUPFAM" id="SSF47769">
    <property type="entry name" value="SAM/Pointed domain"/>
    <property type="match status" value="1"/>
</dbReference>
<keyword evidence="1" id="KW-0813">Transport</keyword>
<evidence type="ECO:0000256" key="6">
    <source>
        <dbReference type="ARBA" id="ARBA00023065"/>
    </source>
</evidence>
<feature type="region of interest" description="Disordered" evidence="8">
    <location>
        <begin position="369"/>
        <end position="419"/>
    </location>
</feature>
<dbReference type="PROSITE" id="PS50105">
    <property type="entry name" value="SAM_DOMAIN"/>
    <property type="match status" value="1"/>
</dbReference>
<keyword evidence="9" id="KW-1133">Transmembrane helix</keyword>
<evidence type="ECO:0000256" key="9">
    <source>
        <dbReference type="SAM" id="Phobius"/>
    </source>
</evidence>
<dbReference type="FunFam" id="1.20.5.340:FF:000011">
    <property type="entry name" value="Stromal interaction molecule 1"/>
    <property type="match status" value="1"/>
</dbReference>
<feature type="compositionally biased region" description="Basic and acidic residues" evidence="8">
    <location>
        <begin position="382"/>
        <end position="401"/>
    </location>
</feature>
<keyword evidence="4" id="KW-0732">Signal</keyword>
<evidence type="ECO:0000259" key="10">
    <source>
        <dbReference type="PROSITE" id="PS50105"/>
    </source>
</evidence>
<keyword evidence="7" id="KW-0175">Coiled coil</keyword>
<name>A0A8C5T4Q7_9PASS</name>
<dbReference type="Gene3D" id="1.10.287.3550">
    <property type="match status" value="1"/>
</dbReference>
<evidence type="ECO:0000256" key="7">
    <source>
        <dbReference type="SAM" id="Coils"/>
    </source>
</evidence>
<keyword evidence="6" id="KW-0406">Ion transport</keyword>
<feature type="region of interest" description="Disordered" evidence="8">
    <location>
        <begin position="484"/>
        <end position="576"/>
    </location>
</feature>
<sequence>LQAALPTALYNWTVDEVVQWLISYVELPQYEETFRKLQLSGHAMPRLAVNNVTMMGTVLKMTDRSHRQKLQLKALDTVLFGPPLLTRHNHLKDFMLVVSIVIGVGGCWFAYIQNRYSKEHMKKMMKDLEGLHRAEQSLHDLQERLQKAQEEHRSVEVEKVHLEKKLQDEISIAKQEAHRLRELREGTENELSRQKYAEQELEQVRMALKNAEKELESHCSWAAPEALQKWLQLTHEVEVQYYNIKKQNAEKQLLVAKEGAEKIKKKRNTLFGTFHVAHSSSLDDVDHKILTAKQALSEVTAALRERLHRWQQIELLCGFQIVNNPGIHSLASALNIDPGWMGTPRPNPSHFIMTDDVDDLDEELVSPMSIQSPALPSTVRQRLVEPQHGHGSQRDLTRCDSDSSIPHLSDHQRIPSSAPKLLAARPTLLSRSVEEAVPGPPAPGAPTPNGGSRHGEPSALVALQQRLPESPMVMKKMMMVNHGMEKSSSLGEISHPTAGKPSHSDSSRSHSPSSTDPDTPSPTSDCRPSGARNTRIPQLAAKKSPGDEDSSLTGDEVDLGQSKKKFPLKIFKKPKK</sequence>
<dbReference type="FunFam" id="1.10.287.3550:FF:000001">
    <property type="entry name" value="Stromal interaction molecule 1"/>
    <property type="match status" value="1"/>
</dbReference>
<feature type="region of interest" description="Disordered" evidence="8">
    <location>
        <begin position="434"/>
        <end position="456"/>
    </location>
</feature>
<dbReference type="GO" id="GO:0006874">
    <property type="term" value="P:intracellular calcium ion homeostasis"/>
    <property type="evidence" value="ECO:0007669"/>
    <property type="project" value="TreeGrafter"/>
</dbReference>
<dbReference type="Pfam" id="PF16533">
    <property type="entry name" value="SOAR"/>
    <property type="match status" value="1"/>
</dbReference>
<dbReference type="Ensembl" id="ENSMCST00000002555.1">
    <property type="protein sequence ID" value="ENSMCSP00000002499.1"/>
    <property type="gene ID" value="ENSMCSG00000001864.1"/>
</dbReference>
<keyword evidence="5" id="KW-0106">Calcium</keyword>
<evidence type="ECO:0000256" key="3">
    <source>
        <dbReference type="ARBA" id="ARBA00022723"/>
    </source>
</evidence>
<dbReference type="GO" id="GO:0051049">
    <property type="term" value="P:regulation of transport"/>
    <property type="evidence" value="ECO:0007669"/>
    <property type="project" value="UniProtKB-ARBA"/>
</dbReference>
<evidence type="ECO:0000313" key="12">
    <source>
        <dbReference type="Proteomes" id="UP000694560"/>
    </source>
</evidence>
<dbReference type="GO" id="GO:0002115">
    <property type="term" value="P:store-operated calcium entry"/>
    <property type="evidence" value="ECO:0007669"/>
    <property type="project" value="TreeGrafter"/>
</dbReference>
<feature type="domain" description="SAM" evidence="10">
    <location>
        <begin position="12"/>
        <end position="70"/>
    </location>
</feature>
<evidence type="ECO:0000256" key="1">
    <source>
        <dbReference type="ARBA" id="ARBA00022448"/>
    </source>
</evidence>
<dbReference type="Pfam" id="PF07647">
    <property type="entry name" value="SAM_2"/>
    <property type="match status" value="1"/>
</dbReference>
<keyword evidence="9" id="KW-0812">Transmembrane</keyword>
<keyword evidence="3" id="KW-0479">Metal-binding</keyword>
<feature type="coiled-coil region" evidence="7">
    <location>
        <begin position="131"/>
        <end position="218"/>
    </location>
</feature>
<dbReference type="FunFam" id="1.10.150.50:FF:000009">
    <property type="entry name" value="Stromal interaction molecule 1"/>
    <property type="match status" value="1"/>
</dbReference>
<dbReference type="OrthoDB" id="9986177at2759"/>
<dbReference type="CDD" id="cd11722">
    <property type="entry name" value="SOAR"/>
    <property type="match status" value="1"/>
</dbReference>
<evidence type="ECO:0000313" key="11">
    <source>
        <dbReference type="Ensembl" id="ENSMCSP00000002499.1"/>
    </source>
</evidence>
<evidence type="ECO:0000256" key="8">
    <source>
        <dbReference type="SAM" id="MobiDB-lite"/>
    </source>
</evidence>
<dbReference type="PANTHER" id="PTHR15136:SF9">
    <property type="entry name" value="STROMAL INTERACTION MOLECULE 1"/>
    <property type="match status" value="1"/>
</dbReference>
<protein>
    <submittedName>
        <fullName evidence="11">Stromal interaction molecule 1</fullName>
    </submittedName>
</protein>
<dbReference type="Gene3D" id="1.20.5.340">
    <property type="match status" value="1"/>
</dbReference>
<organism evidence="11 12">
    <name type="scientific">Malurus cyaneus samueli</name>
    <dbReference type="NCBI Taxonomy" id="2593467"/>
    <lineage>
        <taxon>Eukaryota</taxon>
        <taxon>Metazoa</taxon>
        <taxon>Chordata</taxon>
        <taxon>Craniata</taxon>
        <taxon>Vertebrata</taxon>
        <taxon>Euteleostomi</taxon>
        <taxon>Archelosauria</taxon>
        <taxon>Archosauria</taxon>
        <taxon>Dinosauria</taxon>
        <taxon>Saurischia</taxon>
        <taxon>Theropoda</taxon>
        <taxon>Coelurosauria</taxon>
        <taxon>Aves</taxon>
        <taxon>Neognathae</taxon>
        <taxon>Neoaves</taxon>
        <taxon>Telluraves</taxon>
        <taxon>Australaves</taxon>
        <taxon>Passeriformes</taxon>
        <taxon>Meliphagoidea</taxon>
        <taxon>Maluridae</taxon>
        <taxon>Malurus</taxon>
    </lineage>
</organism>
<proteinExistence type="predicted"/>
<feature type="compositionally biased region" description="Polar residues" evidence="8">
    <location>
        <begin position="369"/>
        <end position="380"/>
    </location>
</feature>
<dbReference type="Proteomes" id="UP000694560">
    <property type="component" value="Unplaced"/>
</dbReference>
<keyword evidence="12" id="KW-1185">Reference proteome</keyword>
<dbReference type="InterPro" id="IPR013761">
    <property type="entry name" value="SAM/pointed_sf"/>
</dbReference>
<dbReference type="GO" id="GO:0005509">
    <property type="term" value="F:calcium ion binding"/>
    <property type="evidence" value="ECO:0007669"/>
    <property type="project" value="TreeGrafter"/>
</dbReference>
<evidence type="ECO:0000256" key="4">
    <source>
        <dbReference type="ARBA" id="ARBA00022729"/>
    </source>
</evidence>
<dbReference type="InterPro" id="IPR032393">
    <property type="entry name" value="SOAR_STIM1/2"/>
</dbReference>
<reference evidence="11" key="1">
    <citation type="submission" date="2025-08" db="UniProtKB">
        <authorList>
            <consortium name="Ensembl"/>
        </authorList>
    </citation>
    <scope>IDENTIFICATION</scope>
</reference>
<evidence type="ECO:0000256" key="2">
    <source>
        <dbReference type="ARBA" id="ARBA00022568"/>
    </source>
</evidence>
<feature type="compositionally biased region" description="Basic residues" evidence="8">
    <location>
        <begin position="562"/>
        <end position="576"/>
    </location>
</feature>
<dbReference type="GO" id="GO:0005783">
    <property type="term" value="C:endoplasmic reticulum"/>
    <property type="evidence" value="ECO:0007669"/>
    <property type="project" value="TreeGrafter"/>
</dbReference>
<keyword evidence="2" id="KW-0109">Calcium transport</keyword>
<dbReference type="GO" id="GO:0005886">
    <property type="term" value="C:plasma membrane"/>
    <property type="evidence" value="ECO:0007669"/>
    <property type="project" value="TreeGrafter"/>
</dbReference>
<dbReference type="Gene3D" id="1.10.150.50">
    <property type="entry name" value="Transcription Factor, Ets-1"/>
    <property type="match status" value="1"/>
</dbReference>
<feature type="compositionally biased region" description="Acidic residues" evidence="8">
    <location>
        <begin position="547"/>
        <end position="558"/>
    </location>
</feature>
<feature type="compositionally biased region" description="Low complexity" evidence="8">
    <location>
        <begin position="509"/>
        <end position="529"/>
    </location>
</feature>
<dbReference type="InterPro" id="IPR001660">
    <property type="entry name" value="SAM"/>
</dbReference>
<dbReference type="AlphaFoldDB" id="A0A8C5T4Q7"/>
<feature type="transmembrane region" description="Helical" evidence="9">
    <location>
        <begin position="94"/>
        <end position="112"/>
    </location>
</feature>
<reference evidence="11" key="2">
    <citation type="submission" date="2025-09" db="UniProtKB">
        <authorList>
            <consortium name="Ensembl"/>
        </authorList>
    </citation>
    <scope>IDENTIFICATION</scope>
</reference>